<dbReference type="PANTHER" id="PTHR36453">
    <property type="entry name" value="SECRETED PROTEIN-RELATED"/>
    <property type="match status" value="1"/>
</dbReference>
<dbReference type="InterPro" id="IPR006626">
    <property type="entry name" value="PbH1"/>
</dbReference>
<comment type="caution">
    <text evidence="2">The sequence shown here is derived from an EMBL/GenBank/DDBJ whole genome shotgun (WGS) entry which is preliminary data.</text>
</comment>
<dbReference type="GO" id="GO:0016829">
    <property type="term" value="F:lyase activity"/>
    <property type="evidence" value="ECO:0007669"/>
    <property type="project" value="UniProtKB-KW"/>
</dbReference>
<organism evidence="2 3">
    <name type="scientific">Dyadobacter jejuensis</name>
    <dbReference type="NCBI Taxonomy" id="1082580"/>
    <lineage>
        <taxon>Bacteria</taxon>
        <taxon>Pseudomonadati</taxon>
        <taxon>Bacteroidota</taxon>
        <taxon>Cytophagia</taxon>
        <taxon>Cytophagales</taxon>
        <taxon>Spirosomataceae</taxon>
        <taxon>Dyadobacter</taxon>
    </lineage>
</organism>
<dbReference type="Gene3D" id="2.160.20.10">
    <property type="entry name" value="Single-stranded right-handed beta-helix, Pectin lyase-like"/>
    <property type="match status" value="3"/>
</dbReference>
<protein>
    <submittedName>
        <fullName evidence="2">Parallel beta helix pectate lyase-like protein</fullName>
    </submittedName>
</protein>
<dbReference type="EMBL" id="QGDT01000004">
    <property type="protein sequence ID" value="PWJ58430.1"/>
    <property type="molecule type" value="Genomic_DNA"/>
</dbReference>
<keyword evidence="2" id="KW-0456">Lyase</keyword>
<gene>
    <name evidence="2" type="ORF">CLV98_104290</name>
</gene>
<reference evidence="2 3" key="1">
    <citation type="submission" date="2018-03" db="EMBL/GenBank/DDBJ databases">
        <title>Genomic Encyclopedia of Archaeal and Bacterial Type Strains, Phase II (KMG-II): from individual species to whole genera.</title>
        <authorList>
            <person name="Goeker M."/>
        </authorList>
    </citation>
    <scope>NUCLEOTIDE SEQUENCE [LARGE SCALE GENOMIC DNA]</scope>
    <source>
        <strain evidence="2 3">DSM 100346</strain>
    </source>
</reference>
<dbReference type="InterPro" id="IPR039448">
    <property type="entry name" value="Beta_helix"/>
</dbReference>
<evidence type="ECO:0000313" key="3">
    <source>
        <dbReference type="Proteomes" id="UP000245880"/>
    </source>
</evidence>
<dbReference type="Proteomes" id="UP000245880">
    <property type="component" value="Unassembled WGS sequence"/>
</dbReference>
<sequence length="688" mass="77133">MKVKILFLTICYAVLFPIPELLAHRRANIAATTTDDGSSVGEIQLYISPKGSDANPGTKKAPLRSMVGARDKVRELRRDHRDQSVTVYVGGGLYQLDHPILFSAEDSGSETAKVVYQAVEGQEPVFLGSKKLKKWKVLKDKAALLKLDPAVAGKVFVTDLASIGITDYGDPTHLGMRPELFCNNQVQTLARWPNEGFTTAGKVRGKTALPETYVAKIGTKEGAFEFLEKRQNRWAKEGDPRLGGYWYWDWSEEFQQVASIDTLTQSIHIKEPYHRYGYKDSLRYFGLNLFCEIDTPGEWYLDRTSGLLYWYPPTGVDPSKAQVSLSVFSSPFMVEVQDCKNFTLHGLAFEEGRGSAIRMQHCENSLIADCRIERFGRDGIHLLEGKGNGISSCLLRTLGCGGIRMKGGNRKMLLAGEHFVTHTIIENFSLFKKTYEPAVYAAGCGLRMSHNRFRFSSSSAFRLEGNDMVVEYNQISHVVNESDDQGGMDVFFNPSFRGNVVKYNHWANIAGGTRHGAAGVRLDDMICGFTIYGNIFEKCGTRDFAGVQIHGGKENLVENNLFYKCPAAVSFSTWGEKRWLEMLDSPAVKKKLYEEVDIHSELYQSRYPALKRIQENPDVNTVINNLLVDCEKVLMRDKSLQIQDNNTTINSEGKGLSTFYNGSYLESIGLMPIPFAAMGPQSNRWARE</sequence>
<dbReference type="OrthoDB" id="9763537at2"/>
<dbReference type="RefSeq" id="WP_109674282.1">
    <property type="nucleotide sequence ID" value="NZ_QGDT01000004.1"/>
</dbReference>
<dbReference type="SUPFAM" id="SSF51126">
    <property type="entry name" value="Pectin lyase-like"/>
    <property type="match status" value="1"/>
</dbReference>
<evidence type="ECO:0000313" key="2">
    <source>
        <dbReference type="EMBL" id="PWJ58430.1"/>
    </source>
</evidence>
<accession>A0A316ANR5</accession>
<dbReference type="PANTHER" id="PTHR36453:SF1">
    <property type="entry name" value="RIGHT HANDED BETA HELIX DOMAIN-CONTAINING PROTEIN"/>
    <property type="match status" value="1"/>
</dbReference>
<dbReference type="Pfam" id="PF13229">
    <property type="entry name" value="Beta_helix"/>
    <property type="match status" value="1"/>
</dbReference>
<feature type="domain" description="Right handed beta helix" evidence="1">
    <location>
        <begin position="334"/>
        <end position="410"/>
    </location>
</feature>
<dbReference type="AlphaFoldDB" id="A0A316ANR5"/>
<proteinExistence type="predicted"/>
<dbReference type="InterPro" id="IPR012334">
    <property type="entry name" value="Pectin_lyas_fold"/>
</dbReference>
<dbReference type="InterPro" id="IPR011050">
    <property type="entry name" value="Pectin_lyase_fold/virulence"/>
</dbReference>
<dbReference type="SMART" id="SM00710">
    <property type="entry name" value="PbH1"/>
    <property type="match status" value="6"/>
</dbReference>
<name>A0A316ANR5_9BACT</name>
<evidence type="ECO:0000259" key="1">
    <source>
        <dbReference type="Pfam" id="PF13229"/>
    </source>
</evidence>
<keyword evidence="3" id="KW-1185">Reference proteome</keyword>